<evidence type="ECO:0000313" key="3">
    <source>
        <dbReference type="Proteomes" id="UP000789390"/>
    </source>
</evidence>
<dbReference type="OrthoDB" id="6332145at2759"/>
<evidence type="ECO:0000313" key="2">
    <source>
        <dbReference type="EMBL" id="CAH0111341.1"/>
    </source>
</evidence>
<sequence>MHRAIWLLTLLACFLVAGSNPIESSDEIFFLNLNSSEQSALTEMIVDAAGRVAVQRSKGSSSMVEIDVKIPEIVIQRMRDPNFNREMLVRWIGRRWNLPDRAIADILVTGRGCSPRICLSISSRSSTDETCCPFG</sequence>
<evidence type="ECO:0000256" key="1">
    <source>
        <dbReference type="SAM" id="SignalP"/>
    </source>
</evidence>
<accession>A0A8J2S683</accession>
<organism evidence="2 3">
    <name type="scientific">Daphnia galeata</name>
    <dbReference type="NCBI Taxonomy" id="27404"/>
    <lineage>
        <taxon>Eukaryota</taxon>
        <taxon>Metazoa</taxon>
        <taxon>Ecdysozoa</taxon>
        <taxon>Arthropoda</taxon>
        <taxon>Crustacea</taxon>
        <taxon>Branchiopoda</taxon>
        <taxon>Diplostraca</taxon>
        <taxon>Cladocera</taxon>
        <taxon>Anomopoda</taxon>
        <taxon>Daphniidae</taxon>
        <taxon>Daphnia</taxon>
    </lineage>
</organism>
<keyword evidence="3" id="KW-1185">Reference proteome</keyword>
<dbReference type="EMBL" id="CAKKLH010000313">
    <property type="protein sequence ID" value="CAH0111341.1"/>
    <property type="molecule type" value="Genomic_DNA"/>
</dbReference>
<dbReference type="AlphaFoldDB" id="A0A8J2S683"/>
<name>A0A8J2S683_9CRUS</name>
<dbReference type="Proteomes" id="UP000789390">
    <property type="component" value="Unassembled WGS sequence"/>
</dbReference>
<feature type="signal peptide" evidence="1">
    <location>
        <begin position="1"/>
        <end position="19"/>
    </location>
</feature>
<reference evidence="2" key="1">
    <citation type="submission" date="2021-11" db="EMBL/GenBank/DDBJ databases">
        <authorList>
            <person name="Schell T."/>
        </authorList>
    </citation>
    <scope>NUCLEOTIDE SEQUENCE</scope>
    <source>
        <strain evidence="2">M5</strain>
    </source>
</reference>
<comment type="caution">
    <text evidence="2">The sequence shown here is derived from an EMBL/GenBank/DDBJ whole genome shotgun (WGS) entry which is preliminary data.</text>
</comment>
<protein>
    <submittedName>
        <fullName evidence="2">Uncharacterized protein</fullName>
    </submittedName>
</protein>
<proteinExistence type="predicted"/>
<feature type="chain" id="PRO_5035286879" evidence="1">
    <location>
        <begin position="20"/>
        <end position="135"/>
    </location>
</feature>
<gene>
    <name evidence="2" type="ORF">DGAL_LOCUS14981</name>
</gene>
<keyword evidence="1" id="KW-0732">Signal</keyword>